<protein>
    <submittedName>
        <fullName evidence="4">Ankyrin Repeat Protein</fullName>
    </submittedName>
</protein>
<dbReference type="GeneID" id="55970280"/>
<feature type="region of interest" description="Disordered" evidence="1">
    <location>
        <begin position="967"/>
        <end position="992"/>
    </location>
</feature>
<evidence type="ECO:0000256" key="2">
    <source>
        <dbReference type="SAM" id="Phobius"/>
    </source>
</evidence>
<keyword evidence="5" id="KW-1185">Reference proteome</keyword>
<evidence type="ECO:0000313" key="5">
    <source>
        <dbReference type="Proteomes" id="UP000749293"/>
    </source>
</evidence>
<dbReference type="Proteomes" id="UP000749293">
    <property type="component" value="Unassembled WGS sequence"/>
</dbReference>
<feature type="region of interest" description="Disordered" evidence="1">
    <location>
        <begin position="293"/>
        <end position="344"/>
    </location>
</feature>
<keyword evidence="2" id="KW-0812">Transmembrane</keyword>
<dbReference type="EMBL" id="JAANYQ010000003">
    <property type="protein sequence ID" value="KAF4125213.1"/>
    <property type="molecule type" value="Genomic_DNA"/>
</dbReference>
<feature type="transmembrane region" description="Helical" evidence="2">
    <location>
        <begin position="541"/>
        <end position="559"/>
    </location>
</feature>
<feature type="transmembrane region" description="Helical" evidence="2">
    <location>
        <begin position="414"/>
        <end position="439"/>
    </location>
</feature>
<name>A0A9P4YY36_9HYPO</name>
<keyword evidence="2" id="KW-0472">Membrane</keyword>
<evidence type="ECO:0000313" key="4">
    <source>
        <dbReference type="EMBL" id="KAF4125213.1"/>
    </source>
</evidence>
<evidence type="ECO:0000256" key="3">
    <source>
        <dbReference type="SAM" id="SignalP"/>
    </source>
</evidence>
<proteinExistence type="predicted"/>
<dbReference type="RefSeq" id="XP_035323865.1">
    <property type="nucleotide sequence ID" value="XM_035466028.1"/>
</dbReference>
<reference evidence="4" key="1">
    <citation type="submission" date="2020-03" db="EMBL/GenBank/DDBJ databases">
        <title>Site-based positive gene gene selection in Geosmithia morbida across the United States reveals a broad range of putative effectors and factors for local host and environmental adapation.</title>
        <authorList>
            <person name="Onufrak A."/>
            <person name="Murdoch R.W."/>
            <person name="Gazis R."/>
            <person name="Huff M."/>
            <person name="Staton M."/>
            <person name="Klingeman W."/>
            <person name="Hadziabdic D."/>
        </authorList>
    </citation>
    <scope>NUCLEOTIDE SEQUENCE</scope>
    <source>
        <strain evidence="4">1262</strain>
    </source>
</reference>
<dbReference type="OrthoDB" id="194358at2759"/>
<comment type="caution">
    <text evidence="4">The sequence shown here is derived from an EMBL/GenBank/DDBJ whole genome shotgun (WGS) entry which is preliminary data.</text>
</comment>
<organism evidence="4 5">
    <name type="scientific">Geosmithia morbida</name>
    <dbReference type="NCBI Taxonomy" id="1094350"/>
    <lineage>
        <taxon>Eukaryota</taxon>
        <taxon>Fungi</taxon>
        <taxon>Dikarya</taxon>
        <taxon>Ascomycota</taxon>
        <taxon>Pezizomycotina</taxon>
        <taxon>Sordariomycetes</taxon>
        <taxon>Hypocreomycetidae</taxon>
        <taxon>Hypocreales</taxon>
        <taxon>Bionectriaceae</taxon>
        <taxon>Geosmithia</taxon>
    </lineage>
</organism>
<keyword evidence="2" id="KW-1133">Transmembrane helix</keyword>
<keyword evidence="3" id="KW-0732">Signal</keyword>
<accession>A0A9P4YY36</accession>
<dbReference type="AlphaFoldDB" id="A0A9P4YY36"/>
<feature type="chain" id="PRO_5040117956" evidence="3">
    <location>
        <begin position="26"/>
        <end position="1033"/>
    </location>
</feature>
<feature type="transmembrane region" description="Helical" evidence="2">
    <location>
        <begin position="74"/>
        <end position="92"/>
    </location>
</feature>
<feature type="compositionally biased region" description="Polar residues" evidence="1">
    <location>
        <begin position="310"/>
        <end position="319"/>
    </location>
</feature>
<evidence type="ECO:0000256" key="1">
    <source>
        <dbReference type="SAM" id="MobiDB-lite"/>
    </source>
</evidence>
<sequence length="1033" mass="112939">MAAGARATLLVIVVIMTIVARPAQASFGGEPDSDDGWWDDLTNNFASDLAPIISLFGEQVTKQFLSQVVTVMDMLVFSSAPLGIITTVVSAIRVSGDSLLKSLVGRAREPYGAAEVELCSSTSQDVCELWSDGGICRVFGRPRILEFMYREPESARGYYEPSPLLPREEWNRHDTAQYGSRVMDSKPPCGIALPRQALATLTTRQKGALWAMYQQDPEPGPFSGWENIGVVDGTLWWPIRVWILRNLRNARDNRGPATMTSADPAKSPTGSDWSRLFWGVVRLTEKHGARYDSEVKPDLESQDPGLDTDSAVTSPQGVTSLRRRRAAVNNGPTTPKRRLRDGNPIPDLTGFAPYPNLSLNLGVRKSSLALTYVFMAAIFGYALQMSAIGFAAWATFYSPKLSGKSDGRETTPFFVLYSVGTVVIFFGMSLSAGVIQTFSKKRLFILLRREASGEHARPDTSKNVDGKPADRIYWLQPGNQRVGDQEFRPFAYSEAKSEYITAWKATGDANPRSGVVYASSALTMVGWIAQFIGLRGIHGTVALYQLICTIIMTAVRAFLRSNTLDRNMNRLHKAQGRIEGYELEWQATDIVVSGSTDGQGSARIEDTYFAILDGGRLPLDANDVTQGSTTVLDVPMSLRCHHGPESSMTVVSWNSDDESGYVPGPCRVDAALAHATASVCRTIETQGLEAWPGACKGGVDLEEARETDAMPNPAAKVVHVRCRLGWLTGPSIQGPDSAWKSGARDVALKLKAALEETVRLWLPQVTWTALVWTMGCRVRQFKTEEEGAPLPTPICLQILHQGSGWTADGGQLEAVLGLTLWSMERWVQRPTLWRPSSADAQETWRGEDTGTARRRELVYPRKHTVCRTTRADAILGDCGALLLSRKTMRWPTNAEPTFLSVPVLNHEAVVDGPRRHTPREADDGREGMTGLSLSTEDTPLQLIAQDLFAVFIARLTTVAAYEGTADKDTDVSSSTGTDTGTGTGTGSDPCPLAFDGGEHLNELRRKSADVLVRAGLAGRAEALFTVFSTKQYE</sequence>
<gene>
    <name evidence="4" type="ORF">GMORB2_4052</name>
</gene>
<feature type="transmembrane region" description="Helical" evidence="2">
    <location>
        <begin position="514"/>
        <end position="535"/>
    </location>
</feature>
<feature type="signal peptide" evidence="3">
    <location>
        <begin position="1"/>
        <end position="25"/>
    </location>
</feature>
<feature type="transmembrane region" description="Helical" evidence="2">
    <location>
        <begin position="369"/>
        <end position="394"/>
    </location>
</feature>